<evidence type="ECO:0000313" key="2">
    <source>
        <dbReference type="EMBL" id="CAG9759775.1"/>
    </source>
</evidence>
<dbReference type="OrthoDB" id="2286360at2759"/>
<evidence type="ECO:0000313" key="3">
    <source>
        <dbReference type="Proteomes" id="UP001152799"/>
    </source>
</evidence>
<evidence type="ECO:0000256" key="1">
    <source>
        <dbReference type="SAM" id="Coils"/>
    </source>
</evidence>
<keyword evidence="3" id="KW-1185">Reference proteome</keyword>
<feature type="coiled-coil region" evidence="1">
    <location>
        <begin position="339"/>
        <end position="373"/>
    </location>
</feature>
<name>A0A9N9MCY9_9CUCU</name>
<feature type="coiled-coil region" evidence="1">
    <location>
        <begin position="266"/>
        <end position="300"/>
    </location>
</feature>
<organism evidence="2 3">
    <name type="scientific">Ceutorhynchus assimilis</name>
    <name type="common">cabbage seed weevil</name>
    <dbReference type="NCBI Taxonomy" id="467358"/>
    <lineage>
        <taxon>Eukaryota</taxon>
        <taxon>Metazoa</taxon>
        <taxon>Ecdysozoa</taxon>
        <taxon>Arthropoda</taxon>
        <taxon>Hexapoda</taxon>
        <taxon>Insecta</taxon>
        <taxon>Pterygota</taxon>
        <taxon>Neoptera</taxon>
        <taxon>Endopterygota</taxon>
        <taxon>Coleoptera</taxon>
        <taxon>Polyphaga</taxon>
        <taxon>Cucujiformia</taxon>
        <taxon>Curculionidae</taxon>
        <taxon>Ceutorhynchinae</taxon>
        <taxon>Ceutorhynchus</taxon>
    </lineage>
</organism>
<sequence>MNLNELATDLDIKTNSFQIFELIIPKQHIDTQNYLKTNRDLAEKLNFLNTKFEESEKLKNWYKEQMIAYKNNQVKLKEEVNNLNELRARLEGKVSSSNINLNKCKIEIEDVQLKALKENQKLIKQLEQMHLDYNVLIETNNNYGPVNNPIDVNVNLYANLIEDLKEEISRIKETALRKDQEIDKLNRDNYNLMSKYVILQITLKQKEFDIELLECNKKELIVKLELSKNNEKEKLNENLYLKNRLTNLEIEIKMRNQENMDVENSVQLIKDQVQKCKENYKKIEKELTEKNTQILQLQKVKQELFMDHNWTICDLKKIKQKDRMLGDLKKIQKENDYKILSLKEKNEKYRNEIKNKDKLIFELKNKLQKFENDWQIYTKRITDDEKIQLLNSQTNTTKTTDIAKFIDNSFQKLNIDEFESTVDIRLKYSDERIQKIQNKINTIHENLNDKVGQNKIKELEIQLRVKEREMDHKRKKMDRNNRTLLRKVKEHIKGRNVAENRLKHLQDLYNSLADYNNKLKLTLTSKDIEIEVLQNSSNSYKIDNEKLKKTIKKLDIELTKTNNCYNIEVKEVLDKLKEDLEEAAEKENYLCIQEKIQSSSNIQHKVEYSQELEAQIVKLQEEHEYFKKAVNDYENKINLLHNDIKILNDANFFLRQVSSNLKVALKSNQEHNKTLQQQLKLLKAEKSPIRKLTMDIIDEFNSNDQKYIDNLLQEHRSSVGKLIMDDKMRNVLGQLRQGIFNIQDQISKKNYDGRDNHFK</sequence>
<feature type="coiled-coil region" evidence="1">
    <location>
        <begin position="154"/>
        <end position="230"/>
    </location>
</feature>
<reference evidence="2" key="1">
    <citation type="submission" date="2022-01" db="EMBL/GenBank/DDBJ databases">
        <authorList>
            <person name="King R."/>
        </authorList>
    </citation>
    <scope>NUCLEOTIDE SEQUENCE</scope>
</reference>
<dbReference type="AlphaFoldDB" id="A0A9N9MCY9"/>
<dbReference type="EMBL" id="OU892277">
    <property type="protein sequence ID" value="CAG9759775.1"/>
    <property type="molecule type" value="Genomic_DNA"/>
</dbReference>
<accession>A0A9N9MCY9</accession>
<keyword evidence="1" id="KW-0175">Coiled coil</keyword>
<dbReference type="Proteomes" id="UP001152799">
    <property type="component" value="Chromosome 1"/>
</dbReference>
<proteinExistence type="predicted"/>
<feature type="coiled-coil region" evidence="1">
    <location>
        <begin position="530"/>
        <end position="685"/>
    </location>
</feature>
<protein>
    <submittedName>
        <fullName evidence="2">Uncharacterized protein</fullName>
    </submittedName>
</protein>
<gene>
    <name evidence="2" type="ORF">CEUTPL_LOCUS517</name>
</gene>
<feature type="coiled-coil region" evidence="1">
    <location>
        <begin position="38"/>
        <end position="93"/>
    </location>
</feature>